<protein>
    <submittedName>
        <fullName evidence="2">Uncharacterized protein</fullName>
    </submittedName>
</protein>
<dbReference type="AlphaFoldDB" id="A0A6A6IAH7"/>
<gene>
    <name evidence="2" type="ORF">BU26DRAFT_596700</name>
</gene>
<dbReference type="Proteomes" id="UP000800094">
    <property type="component" value="Unassembled WGS sequence"/>
</dbReference>
<reference evidence="2" key="1">
    <citation type="journal article" date="2020" name="Stud. Mycol.">
        <title>101 Dothideomycetes genomes: a test case for predicting lifestyles and emergence of pathogens.</title>
        <authorList>
            <person name="Haridas S."/>
            <person name="Albert R."/>
            <person name="Binder M."/>
            <person name="Bloem J."/>
            <person name="Labutti K."/>
            <person name="Salamov A."/>
            <person name="Andreopoulos B."/>
            <person name="Baker S."/>
            <person name="Barry K."/>
            <person name="Bills G."/>
            <person name="Bluhm B."/>
            <person name="Cannon C."/>
            <person name="Castanera R."/>
            <person name="Culley D."/>
            <person name="Daum C."/>
            <person name="Ezra D."/>
            <person name="Gonzalez J."/>
            <person name="Henrissat B."/>
            <person name="Kuo A."/>
            <person name="Liang C."/>
            <person name="Lipzen A."/>
            <person name="Lutzoni F."/>
            <person name="Magnuson J."/>
            <person name="Mondo S."/>
            <person name="Nolan M."/>
            <person name="Ohm R."/>
            <person name="Pangilinan J."/>
            <person name="Park H.-J."/>
            <person name="Ramirez L."/>
            <person name="Alfaro M."/>
            <person name="Sun H."/>
            <person name="Tritt A."/>
            <person name="Yoshinaga Y."/>
            <person name="Zwiers L.-H."/>
            <person name="Turgeon B."/>
            <person name="Goodwin S."/>
            <person name="Spatafora J."/>
            <person name="Crous P."/>
            <person name="Grigoriev I."/>
        </authorList>
    </citation>
    <scope>NUCLEOTIDE SEQUENCE</scope>
    <source>
        <strain evidence="2">CBS 122368</strain>
    </source>
</reference>
<dbReference type="RefSeq" id="XP_033682062.1">
    <property type="nucleotide sequence ID" value="XM_033834978.1"/>
</dbReference>
<sequence length="125" mass="12720">MKPTAAILSLAFAISGLAAPAPDAHNSLFAREPSNVLLCKNTDCAGPNADQFDLGINTGICSNVPANFLGTISAIAPNGILNCSLFAGADCTGASPPVVTGRVNDLGAAPYNFNDRTASLLCNRK</sequence>
<keyword evidence="3" id="KW-1185">Reference proteome</keyword>
<evidence type="ECO:0000313" key="2">
    <source>
        <dbReference type="EMBL" id="KAF2247058.1"/>
    </source>
</evidence>
<name>A0A6A6IAH7_9PLEO</name>
<dbReference type="EMBL" id="ML987197">
    <property type="protein sequence ID" value="KAF2247058.1"/>
    <property type="molecule type" value="Genomic_DNA"/>
</dbReference>
<organism evidence="2 3">
    <name type="scientific">Trematosphaeria pertusa</name>
    <dbReference type="NCBI Taxonomy" id="390896"/>
    <lineage>
        <taxon>Eukaryota</taxon>
        <taxon>Fungi</taxon>
        <taxon>Dikarya</taxon>
        <taxon>Ascomycota</taxon>
        <taxon>Pezizomycotina</taxon>
        <taxon>Dothideomycetes</taxon>
        <taxon>Pleosporomycetidae</taxon>
        <taxon>Pleosporales</taxon>
        <taxon>Massarineae</taxon>
        <taxon>Trematosphaeriaceae</taxon>
        <taxon>Trematosphaeria</taxon>
    </lineage>
</organism>
<dbReference type="OrthoDB" id="3781724at2759"/>
<proteinExistence type="predicted"/>
<accession>A0A6A6IAH7</accession>
<evidence type="ECO:0000256" key="1">
    <source>
        <dbReference type="SAM" id="SignalP"/>
    </source>
</evidence>
<feature type="signal peptide" evidence="1">
    <location>
        <begin position="1"/>
        <end position="18"/>
    </location>
</feature>
<evidence type="ECO:0000313" key="3">
    <source>
        <dbReference type="Proteomes" id="UP000800094"/>
    </source>
</evidence>
<feature type="chain" id="PRO_5025439223" evidence="1">
    <location>
        <begin position="19"/>
        <end position="125"/>
    </location>
</feature>
<keyword evidence="1" id="KW-0732">Signal</keyword>
<dbReference type="GeneID" id="54588308"/>